<name>A0ABY7FZY0_MYAAR</name>
<sequence>IKKNGKLLSDLYVVPRAIADRSTAVSFTERASPAEFSIMAETAENNVANTLVKDSNIQRPSDDITSTMFTISEEVNNCYEGKCHACFMLWMFKGCIYLQKNPDGISVTIEFVGKSIFSKIIQDLNNVYNWNG</sequence>
<accession>A0ABY7FZY0</accession>
<evidence type="ECO:0000313" key="2">
    <source>
        <dbReference type="Proteomes" id="UP001164746"/>
    </source>
</evidence>
<proteinExistence type="predicted"/>
<reference evidence="1" key="1">
    <citation type="submission" date="2022-11" db="EMBL/GenBank/DDBJ databases">
        <title>Centuries of genome instability and evolution in soft-shell clam transmissible cancer (bioRxiv).</title>
        <authorList>
            <person name="Hart S.F.M."/>
            <person name="Yonemitsu M.A."/>
            <person name="Giersch R.M."/>
            <person name="Beal B.F."/>
            <person name="Arriagada G."/>
            <person name="Davis B.W."/>
            <person name="Ostrander E.A."/>
            <person name="Goff S.P."/>
            <person name="Metzger M.J."/>
        </authorList>
    </citation>
    <scope>NUCLEOTIDE SEQUENCE</scope>
    <source>
        <strain evidence="1">MELC-2E11</strain>
        <tissue evidence="1">Siphon/mantle</tissue>
    </source>
</reference>
<dbReference type="Proteomes" id="UP001164746">
    <property type="component" value="Chromosome 14"/>
</dbReference>
<gene>
    <name evidence="1" type="ORF">MAR_012157</name>
</gene>
<evidence type="ECO:0000313" key="1">
    <source>
        <dbReference type="EMBL" id="WAR26453.1"/>
    </source>
</evidence>
<feature type="non-terminal residue" evidence="1">
    <location>
        <position position="1"/>
    </location>
</feature>
<organism evidence="1 2">
    <name type="scientific">Mya arenaria</name>
    <name type="common">Soft-shell clam</name>
    <dbReference type="NCBI Taxonomy" id="6604"/>
    <lineage>
        <taxon>Eukaryota</taxon>
        <taxon>Metazoa</taxon>
        <taxon>Spiralia</taxon>
        <taxon>Lophotrochozoa</taxon>
        <taxon>Mollusca</taxon>
        <taxon>Bivalvia</taxon>
        <taxon>Autobranchia</taxon>
        <taxon>Heteroconchia</taxon>
        <taxon>Euheterodonta</taxon>
        <taxon>Imparidentia</taxon>
        <taxon>Neoheterodontei</taxon>
        <taxon>Myida</taxon>
        <taxon>Myoidea</taxon>
        <taxon>Myidae</taxon>
        <taxon>Mya</taxon>
    </lineage>
</organism>
<protein>
    <submittedName>
        <fullName evidence="1">Uncharacterized protein</fullName>
    </submittedName>
</protein>
<keyword evidence="2" id="KW-1185">Reference proteome</keyword>
<dbReference type="EMBL" id="CP111025">
    <property type="protein sequence ID" value="WAR26453.1"/>
    <property type="molecule type" value="Genomic_DNA"/>
</dbReference>